<name>A0A917V710_9HYPH</name>
<proteinExistence type="predicted"/>
<feature type="domain" description="Antitoxin FitA-like ribbon-helix-helix" evidence="1">
    <location>
        <begin position="20"/>
        <end position="54"/>
    </location>
</feature>
<dbReference type="EMBL" id="BMMF01000012">
    <property type="protein sequence ID" value="GGK46303.1"/>
    <property type="molecule type" value="Genomic_DNA"/>
</dbReference>
<dbReference type="InterPro" id="IPR053853">
    <property type="entry name" value="FitA-like_RHH"/>
</dbReference>
<dbReference type="Pfam" id="PF22513">
    <property type="entry name" value="FitA-like_RHH"/>
    <property type="match status" value="1"/>
</dbReference>
<dbReference type="GO" id="GO:0006355">
    <property type="term" value="P:regulation of DNA-templated transcription"/>
    <property type="evidence" value="ECO:0007669"/>
    <property type="project" value="InterPro"/>
</dbReference>
<dbReference type="Proteomes" id="UP000600449">
    <property type="component" value="Unassembled WGS sequence"/>
</dbReference>
<sequence length="96" mass="10597">MRAPRSSGRLGGSEGASMDILIRDLEDQVVARLETLARARGVTLEEIAREALRAFVQPPVSDFPAIAARIRAMGPFFPGSSVDLIREDRDNDEPYR</sequence>
<comment type="caution">
    <text evidence="2">The sequence shown here is derived from an EMBL/GenBank/DDBJ whole genome shotgun (WGS) entry which is preliminary data.</text>
</comment>
<gene>
    <name evidence="2" type="ORF">GCM10011322_36740</name>
</gene>
<dbReference type="AlphaFoldDB" id="A0A917V710"/>
<dbReference type="SUPFAM" id="SSF47598">
    <property type="entry name" value="Ribbon-helix-helix"/>
    <property type="match status" value="1"/>
</dbReference>
<evidence type="ECO:0000259" key="1">
    <source>
        <dbReference type="Pfam" id="PF22513"/>
    </source>
</evidence>
<evidence type="ECO:0000313" key="2">
    <source>
        <dbReference type="EMBL" id="GGK46303.1"/>
    </source>
</evidence>
<protein>
    <recommendedName>
        <fullName evidence="1">Antitoxin FitA-like ribbon-helix-helix domain-containing protein</fullName>
    </recommendedName>
</protein>
<keyword evidence="3" id="KW-1185">Reference proteome</keyword>
<dbReference type="InterPro" id="IPR010985">
    <property type="entry name" value="Ribbon_hlx_hlx"/>
</dbReference>
<dbReference type="RefSeq" id="WP_188914723.1">
    <property type="nucleotide sequence ID" value="NZ_BMMF01000012.1"/>
</dbReference>
<reference evidence="2 3" key="1">
    <citation type="journal article" date="2014" name="Int. J. Syst. Evol. Microbiol.">
        <title>Complete genome sequence of Corynebacterium casei LMG S-19264T (=DSM 44701T), isolated from a smear-ripened cheese.</title>
        <authorList>
            <consortium name="US DOE Joint Genome Institute (JGI-PGF)"/>
            <person name="Walter F."/>
            <person name="Albersmeier A."/>
            <person name="Kalinowski J."/>
            <person name="Ruckert C."/>
        </authorList>
    </citation>
    <scope>NUCLEOTIDE SEQUENCE [LARGE SCALE GENOMIC DNA]</scope>
    <source>
        <strain evidence="2 3">CGMCC 1.9161</strain>
    </source>
</reference>
<accession>A0A917V710</accession>
<dbReference type="CDD" id="cd21631">
    <property type="entry name" value="RHH_CopG_NikR-like"/>
    <property type="match status" value="1"/>
</dbReference>
<evidence type="ECO:0000313" key="3">
    <source>
        <dbReference type="Proteomes" id="UP000600449"/>
    </source>
</evidence>
<organism evidence="2 3">
    <name type="scientific">Salinarimonas ramus</name>
    <dbReference type="NCBI Taxonomy" id="690164"/>
    <lineage>
        <taxon>Bacteria</taxon>
        <taxon>Pseudomonadati</taxon>
        <taxon>Pseudomonadota</taxon>
        <taxon>Alphaproteobacteria</taxon>
        <taxon>Hyphomicrobiales</taxon>
        <taxon>Salinarimonadaceae</taxon>
        <taxon>Salinarimonas</taxon>
    </lineage>
</organism>